<evidence type="ECO:0000313" key="2">
    <source>
        <dbReference type="WBParaSite" id="RSKR_0000542500.1"/>
    </source>
</evidence>
<name>A0AC35TXH6_9BILA</name>
<organism evidence="1 2">
    <name type="scientific">Rhabditophanes sp. KR3021</name>
    <dbReference type="NCBI Taxonomy" id="114890"/>
    <lineage>
        <taxon>Eukaryota</taxon>
        <taxon>Metazoa</taxon>
        <taxon>Ecdysozoa</taxon>
        <taxon>Nematoda</taxon>
        <taxon>Chromadorea</taxon>
        <taxon>Rhabditida</taxon>
        <taxon>Tylenchina</taxon>
        <taxon>Panagrolaimomorpha</taxon>
        <taxon>Strongyloidoidea</taxon>
        <taxon>Alloionematidae</taxon>
        <taxon>Rhabditophanes</taxon>
    </lineage>
</organism>
<protein>
    <submittedName>
        <fullName evidence="2">HECT domain-containing protein</fullName>
    </submittedName>
</protein>
<proteinExistence type="predicted"/>
<evidence type="ECO:0000313" key="1">
    <source>
        <dbReference type="Proteomes" id="UP000095286"/>
    </source>
</evidence>
<dbReference type="Proteomes" id="UP000095286">
    <property type="component" value="Unplaced"/>
</dbReference>
<dbReference type="WBParaSite" id="RSKR_0000542500.1">
    <property type="protein sequence ID" value="RSKR_0000542500.1"/>
    <property type="gene ID" value="RSKR_0000542500"/>
</dbReference>
<sequence length="2319" mass="267796">MSQWRSVPQSIHANVQIGTDNVFHSSSIYPINILAQPEFKFKLPLTIPSAPQMEEEMYYEPPSQLQPKFTPKIHPQTAPTSKYFDQQFAIEHQRTQFEDLEKLRRHHNVTGITKVGQVNEMAKSIMEQDIHPQSMHLKTLFDDFREACKGKLDAHVDQEVHHRKINDVEKNVWTAKRLKTKKEGKCGHRNNGSGYVEYDTFIYNFEAKKEFESINNRLLDHEFDKVYSLDVEVDSLILQIEWRLLRLEDIFRAENGLVNANKVKQFQVGGGQSYGRFELRRVLACLFYQLRLPVVSDQFSKHILQWLKFTIYTLNQSIETADQVAIMIHLLRLPNDTLPDGSSLITPTVKATHFEESLTHYSTVLSMLMKKIDNRDKFLAEFKMISEDEEEFLIISDTSVQENPCDLSGDGLVLLLTQFQFAQFIGTNKDHFIENASSPSFHLNTFTNIANLVMILSEGLDNYSANPSFKSFVRQIAIMQKEIIKWLFELYGASINPNNQTYCNLLQAELSRLVVYFFHTIVNTKCPLIAQALVGLPLGAVLLIDIYRIYFILTKDFDTTHLTYLYLPRLVEYVEIRKSKAWQSIDKEINGDLADNPDGCILIALAEVISHLDFTDLSFLDQTLEFGFIDDRTRPMFYKTGSEIISIMLNSKPDCLKKILLTIERRHADLGSYTHSIFQCAAFSSVVPSIDLLNQLNKWLNLFSIDHNVSRLAVSILKSMNWKNCYQGEEIAIYDRCASILAQLQVDKCSSVRTQIASDPAKLLKNANHAPVLHFNNFLWDMSLRLPQIHVRFPLMKEDLKIDSSIGDFFNVTRNCMNSFDEFQKYGFYYLENLSKAGCHQAVALIFGRLLFEFDDEAAKEMHEDKYINILENMLSSMESYTATKFIGYGNKFPNPIVHFFKNVTILYLHLRVTNGGDAKNIENYIKSVVKLMSFRKYILFNESEEFTYIMDGIARYFMTDGLNEYIFNDSLGEYIFDLYLMKYNKKKTSGFSLSSFMKSKVMTDFYTPTSNSELGEFLLVSLYGRQSSGWERHFFENISEKSKNPAKALEKVQGKMGYPITYWHLPVFKYLKLLVSSQFTPNQIGSTANVSSSEYTFTRDSNIWPWVLSTFVFHVFENVKFFDIKSKIPEVQTYFDKLLLILTTKINNEKGKNKALSKFFIRIQTDLTNKSRFYKYHHDLEFYENFNKKQFFEGIAFVDVSEILQESEKSFNAFLARFELDPESRKVKKDTDSWKKYDNDWRGFFESFATFSVDSKITNCDLVSSSKTPKYPDQIHSKRYNEVFKILYNEFKTSINSYLDEKAKYETSDSGYSALLAARFHSVPKALTVMIDCTAGFKHCDRPIINNVSVNVMQEDAQKTGDMRRNREARKKLELQFKSDLIPFLATTHAKICDFASYFYFISKRDNDLPRIRELQRIGQFMFDKMVAEATPHQLLFSPFCSFTKCTILNASEMICIEHSQKKAFQQQLLKLIFEGSGLLNFVLHDIFQPGLFDATTIDVTYENICQKLNIIGKAYDARQCLSRFNEILQKEAEATLLKLIGIIMSYAKKAKVVGGGQEENALLQLFSQHFAIVMDRTLPQSTVLITRALIDAADVIQFPQLIMDTFYNKLDVYKVVTYRDIGGVNMFILNEVALIAMLNIIRENVSSKRLSLEENLLSKWGKNTVIICMIIRYSLILLAYQCRVPNNIGQRLIDLAIPVFEPLLFPSNMNKACLAWKREDDELGVAVVDAFKLCLDDINFFTNRNGVDASIFNLPKILTQTVLPKFCLMNQNKLQNHITKSMRFMLRDQKWQELKIERHTFDIFEQMIKNSDPEIAGIAGDICVKIPWQQILNENDILSRTYFLFYLLSIKKDAIQAIYTSFDNITFDFSQNPNFSNVSAYQFQKIAEHMINSEALVLHSNCVFTRNDLFHENIGIAFKKISGINQLNVMEDGMLPLKERVSKICTYVEINLKVLFNLKKGSSINVPAYYRSLFESVALWCRENKNKASENVNFGTITTKLLDLTPLEDKYVLREIVEQIKAYVDQNSGQHFACILPDFENLEVNFVNVPSRKYQIELLNLLLKSEYLKKSTKFFVECDINLNLCLDIRRRILSNFGDTKHFSHSEYVVGTFLHQLLYIQLVDSEKKTLIEDIDVYLTKACTLTTEISTELMVPLYYYIKHVVSFIGQKDNCSTRLRLLEELINKVKFILNKMPVPGMLSSVGNFMRKVISGGGNGGFPYYFFFSGVILFLKGQRLSDDVRLPPRYQIQKSKLAEFQSLVAKNPIGESKRPIDAGDFTQYFDKTFSKQTTLADAGEFFIKLYDALAIKTLTNGISKK</sequence>
<reference evidence="2" key="1">
    <citation type="submission" date="2016-11" db="UniProtKB">
        <authorList>
            <consortium name="WormBaseParasite"/>
        </authorList>
    </citation>
    <scope>IDENTIFICATION</scope>
    <source>
        <strain evidence="2">KR3021</strain>
    </source>
</reference>
<accession>A0AC35TXH6</accession>